<dbReference type="GeneID" id="70236921"/>
<keyword evidence="2" id="KW-1185">Reference proteome</keyword>
<dbReference type="EMBL" id="JAEUBE010000366">
    <property type="protein sequence ID" value="KAH3663556.1"/>
    <property type="molecule type" value="Genomic_DNA"/>
</dbReference>
<comment type="caution">
    <text evidence="1">The sequence shown here is derived from an EMBL/GenBank/DDBJ whole genome shotgun (WGS) entry which is preliminary data.</text>
</comment>
<dbReference type="AlphaFoldDB" id="A0A9P8T2D9"/>
<proteinExistence type="predicted"/>
<dbReference type="RefSeq" id="XP_046059892.1">
    <property type="nucleotide sequence ID" value="XM_046206090.1"/>
</dbReference>
<organism evidence="1 2">
    <name type="scientific">Ogataea philodendri</name>
    <dbReference type="NCBI Taxonomy" id="1378263"/>
    <lineage>
        <taxon>Eukaryota</taxon>
        <taxon>Fungi</taxon>
        <taxon>Dikarya</taxon>
        <taxon>Ascomycota</taxon>
        <taxon>Saccharomycotina</taxon>
        <taxon>Pichiomycetes</taxon>
        <taxon>Pichiales</taxon>
        <taxon>Pichiaceae</taxon>
        <taxon>Ogataea</taxon>
    </lineage>
</organism>
<reference evidence="1" key="1">
    <citation type="journal article" date="2021" name="Open Biol.">
        <title>Shared evolutionary footprints suggest mitochondrial oxidative damage underlies multiple complex I losses in fungi.</title>
        <authorList>
            <person name="Schikora-Tamarit M.A."/>
            <person name="Marcet-Houben M."/>
            <person name="Nosek J."/>
            <person name="Gabaldon T."/>
        </authorList>
    </citation>
    <scope>NUCLEOTIDE SEQUENCE</scope>
    <source>
        <strain evidence="1">CBS6075</strain>
    </source>
</reference>
<evidence type="ECO:0000313" key="2">
    <source>
        <dbReference type="Proteomes" id="UP000769157"/>
    </source>
</evidence>
<sequence length="120" mass="12998">MLRNMGVNLTQLNSETSDLDLIVSTTTTFAVSVRQVSSKISSTVKSVSWALPNLSPWLTLVKFFILGNEFVWGSVPVGDEFLFIELVVLSVTFSKTSSSHVNLTNLTNTTGLGSVVSINN</sequence>
<dbReference type="Proteomes" id="UP000769157">
    <property type="component" value="Unassembled WGS sequence"/>
</dbReference>
<dbReference type="OrthoDB" id="10672511at2759"/>
<name>A0A9P8T2D9_9ASCO</name>
<reference evidence="1" key="2">
    <citation type="submission" date="2021-01" db="EMBL/GenBank/DDBJ databases">
        <authorList>
            <person name="Schikora-Tamarit M.A."/>
        </authorList>
    </citation>
    <scope>NUCLEOTIDE SEQUENCE</scope>
    <source>
        <strain evidence="1">CBS6075</strain>
    </source>
</reference>
<accession>A0A9P8T2D9</accession>
<evidence type="ECO:0000313" key="1">
    <source>
        <dbReference type="EMBL" id="KAH3663556.1"/>
    </source>
</evidence>
<protein>
    <submittedName>
        <fullName evidence="1">Uncharacterized protein</fullName>
    </submittedName>
</protein>
<gene>
    <name evidence="1" type="ORF">OGAPHI_004957</name>
</gene>